<dbReference type="GO" id="GO:0000049">
    <property type="term" value="F:tRNA binding"/>
    <property type="evidence" value="ECO:0007669"/>
    <property type="project" value="UniProtKB-KW"/>
</dbReference>
<dbReference type="EMBL" id="LUGH01000054">
    <property type="protein sequence ID" value="OBZ90323.1"/>
    <property type="molecule type" value="Genomic_DNA"/>
</dbReference>
<keyword evidence="6" id="KW-0378">Hydrolase</keyword>
<keyword evidence="6" id="KW-0694">RNA-binding</keyword>
<dbReference type="AlphaFoldDB" id="A0A1C7NME0"/>
<dbReference type="InParanoid" id="A0A1C7NME0"/>
<comment type="caution">
    <text evidence="7">The sequence shown here is derived from an EMBL/GenBank/DDBJ whole genome shotgun (WGS) entry which is preliminary data.</text>
</comment>
<comment type="similarity">
    <text evidence="1 6">Belongs to the DTD family.</text>
</comment>
<dbReference type="Pfam" id="PF02580">
    <property type="entry name" value="Tyr_Deacylase"/>
    <property type="match status" value="1"/>
</dbReference>
<dbReference type="OrthoDB" id="275783at2759"/>
<comment type="catalytic activity">
    <reaction evidence="4">
        <text>glycyl-tRNA(Ala) + H2O = tRNA(Ala) + glycine + H(+)</text>
        <dbReference type="Rhea" id="RHEA:53744"/>
        <dbReference type="Rhea" id="RHEA-COMP:9657"/>
        <dbReference type="Rhea" id="RHEA-COMP:13640"/>
        <dbReference type="ChEBI" id="CHEBI:15377"/>
        <dbReference type="ChEBI" id="CHEBI:15378"/>
        <dbReference type="ChEBI" id="CHEBI:57305"/>
        <dbReference type="ChEBI" id="CHEBI:78442"/>
        <dbReference type="ChEBI" id="CHEBI:78522"/>
        <dbReference type="EC" id="3.1.1.96"/>
    </reaction>
</comment>
<dbReference type="InterPro" id="IPR023509">
    <property type="entry name" value="DTD-like_sf"/>
</dbReference>
<organism evidence="7 8">
    <name type="scientific">Choanephora cucurbitarum</name>
    <dbReference type="NCBI Taxonomy" id="101091"/>
    <lineage>
        <taxon>Eukaryota</taxon>
        <taxon>Fungi</taxon>
        <taxon>Fungi incertae sedis</taxon>
        <taxon>Mucoromycota</taxon>
        <taxon>Mucoromycotina</taxon>
        <taxon>Mucoromycetes</taxon>
        <taxon>Mucorales</taxon>
        <taxon>Mucorineae</taxon>
        <taxon>Choanephoraceae</taxon>
        <taxon>Choanephoroideae</taxon>
        <taxon>Choanephora</taxon>
    </lineage>
</organism>
<comment type="subcellular location">
    <subcellularLocation>
        <location evidence="6">Cytoplasm</location>
    </subcellularLocation>
</comment>
<dbReference type="Proteomes" id="UP000093000">
    <property type="component" value="Unassembled WGS sequence"/>
</dbReference>
<dbReference type="GO" id="GO:0005737">
    <property type="term" value="C:cytoplasm"/>
    <property type="evidence" value="ECO:0007669"/>
    <property type="project" value="UniProtKB-SubCell"/>
</dbReference>
<evidence type="ECO:0000256" key="6">
    <source>
        <dbReference type="RuleBase" id="RU003470"/>
    </source>
</evidence>
<dbReference type="FunCoup" id="A0A1C7NME0">
    <property type="interactions" value="406"/>
</dbReference>
<evidence type="ECO:0000256" key="5">
    <source>
        <dbReference type="ARBA" id="ARBA00048018"/>
    </source>
</evidence>
<dbReference type="STRING" id="101091.A0A1C7NME0"/>
<name>A0A1C7NME0_9FUNG</name>
<dbReference type="PANTHER" id="PTHR10472">
    <property type="entry name" value="D-TYROSYL-TRNA TYR DEACYLASE"/>
    <property type="match status" value="1"/>
</dbReference>
<dbReference type="GO" id="GO:0051500">
    <property type="term" value="F:D-tyrosyl-tRNA(Tyr) deacylase activity"/>
    <property type="evidence" value="ECO:0007669"/>
    <property type="project" value="TreeGrafter"/>
</dbReference>
<evidence type="ECO:0000313" key="7">
    <source>
        <dbReference type="EMBL" id="OBZ90323.1"/>
    </source>
</evidence>
<reference evidence="7 8" key="1">
    <citation type="submission" date="2016-03" db="EMBL/GenBank/DDBJ databases">
        <title>Choanephora cucurbitarum.</title>
        <authorList>
            <person name="Min B."/>
            <person name="Park H."/>
            <person name="Park J.-H."/>
            <person name="Shin H.-D."/>
            <person name="Choi I.-G."/>
        </authorList>
    </citation>
    <scope>NUCLEOTIDE SEQUENCE [LARGE SCALE GENOMIC DNA]</scope>
    <source>
        <strain evidence="7 8">KUS-F28377</strain>
    </source>
</reference>
<comment type="catalytic activity">
    <reaction evidence="5">
        <text>a D-aminoacyl-tRNA + H2O = a tRNA + a D-alpha-amino acid + H(+)</text>
        <dbReference type="Rhea" id="RHEA:13953"/>
        <dbReference type="Rhea" id="RHEA-COMP:10123"/>
        <dbReference type="Rhea" id="RHEA-COMP:10124"/>
        <dbReference type="ChEBI" id="CHEBI:15377"/>
        <dbReference type="ChEBI" id="CHEBI:15378"/>
        <dbReference type="ChEBI" id="CHEBI:59871"/>
        <dbReference type="ChEBI" id="CHEBI:78442"/>
        <dbReference type="ChEBI" id="CHEBI:79333"/>
        <dbReference type="EC" id="3.1.1.96"/>
    </reaction>
</comment>
<keyword evidence="6" id="KW-0820">tRNA-binding</keyword>
<sequence length="158" mass="17531">MRAVVQRVTRASVTVDNEIVGSIQKGVCVLLGIATDDTEKDVDYMVNKILNIRMFDDNGVMWKKGVKDAGLELLCVSQFTLQGTTTKGNKPDFHRAMKTEPAKAMYQQFLSKLGKAYDPTKIQDGVFGAMMLVDIVNDGPVTLELDSRKFTYDTEKSA</sequence>
<dbReference type="GO" id="GO:0106026">
    <property type="term" value="F:Gly-tRNA(Ala) deacylase activity"/>
    <property type="evidence" value="ECO:0007669"/>
    <property type="project" value="RHEA"/>
</dbReference>
<dbReference type="EC" id="3.1.1.96" evidence="2 6"/>
<keyword evidence="6" id="KW-0963">Cytoplasm</keyword>
<dbReference type="FunFam" id="3.50.80.10:FF:000001">
    <property type="entry name" value="D-aminoacyl-tRNA deacylase"/>
    <property type="match status" value="1"/>
</dbReference>
<evidence type="ECO:0000256" key="1">
    <source>
        <dbReference type="ARBA" id="ARBA00009673"/>
    </source>
</evidence>
<evidence type="ECO:0000256" key="3">
    <source>
        <dbReference type="ARBA" id="ARBA00020007"/>
    </source>
</evidence>
<evidence type="ECO:0000256" key="4">
    <source>
        <dbReference type="ARBA" id="ARBA00047676"/>
    </source>
</evidence>
<dbReference type="SUPFAM" id="SSF69500">
    <property type="entry name" value="DTD-like"/>
    <property type="match status" value="1"/>
</dbReference>
<dbReference type="Gene3D" id="3.50.80.10">
    <property type="entry name" value="D-tyrosyl-tRNA(Tyr) deacylase"/>
    <property type="match status" value="1"/>
</dbReference>
<evidence type="ECO:0000313" key="8">
    <source>
        <dbReference type="Proteomes" id="UP000093000"/>
    </source>
</evidence>
<evidence type="ECO:0000256" key="2">
    <source>
        <dbReference type="ARBA" id="ARBA00013056"/>
    </source>
</evidence>
<dbReference type="PANTHER" id="PTHR10472:SF5">
    <property type="entry name" value="D-AMINOACYL-TRNA DEACYLASE 1"/>
    <property type="match status" value="1"/>
</dbReference>
<gene>
    <name evidence="7" type="primary">Dtd1</name>
    <name evidence="7" type="ORF">A0J61_01620</name>
</gene>
<dbReference type="CDD" id="cd00563">
    <property type="entry name" value="Dtyr_deacylase"/>
    <property type="match status" value="1"/>
</dbReference>
<dbReference type="InterPro" id="IPR003732">
    <property type="entry name" value="Daa-tRNA_deacyls_DTD"/>
</dbReference>
<protein>
    <recommendedName>
        <fullName evidence="3 6">D-aminoacyl-tRNA deacylase</fullName>
        <ecNumber evidence="2 6">3.1.1.96</ecNumber>
    </recommendedName>
</protein>
<proteinExistence type="inferred from homology"/>
<accession>A0A1C7NME0</accession>
<keyword evidence="8" id="KW-1185">Reference proteome</keyword>
<dbReference type="HAMAP" id="MF_00518">
    <property type="entry name" value="Deacylase_Dtd"/>
    <property type="match status" value="1"/>
</dbReference>
<dbReference type="NCBIfam" id="TIGR00256">
    <property type="entry name" value="D-aminoacyl-tRNA deacylase"/>
    <property type="match status" value="1"/>
</dbReference>